<organism evidence="2 3">
    <name type="scientific">Haloarcula salinisoli</name>
    <dbReference type="NCBI Taxonomy" id="2487746"/>
    <lineage>
        <taxon>Archaea</taxon>
        <taxon>Methanobacteriati</taxon>
        <taxon>Methanobacteriota</taxon>
        <taxon>Stenosarchaea group</taxon>
        <taxon>Halobacteria</taxon>
        <taxon>Halobacteriales</taxon>
        <taxon>Haloarculaceae</taxon>
        <taxon>Haloarcula</taxon>
    </lineage>
</organism>
<reference evidence="2" key="1">
    <citation type="submission" date="2021-06" db="EMBL/GenBank/DDBJ databases">
        <title>Halomicroarcula sp. F24A a new haloarchaeum isolated from saline soil.</title>
        <authorList>
            <person name="Duran-Viseras A."/>
            <person name="Sanchez-Porro C."/>
            <person name="Ventosa A."/>
        </authorList>
    </citation>
    <scope>NUCLEOTIDE SEQUENCE</scope>
    <source>
        <strain evidence="2">F24A</strain>
    </source>
</reference>
<keyword evidence="1" id="KW-0472">Membrane</keyword>
<feature type="transmembrane region" description="Helical" evidence="1">
    <location>
        <begin position="50"/>
        <end position="68"/>
    </location>
</feature>
<dbReference type="EMBL" id="RKLQ01000002">
    <property type="protein sequence ID" value="MBX0303843.1"/>
    <property type="molecule type" value="Genomic_DNA"/>
</dbReference>
<dbReference type="AlphaFoldDB" id="A0A8J7YI06"/>
<dbReference type="RefSeq" id="WP_220588085.1">
    <property type="nucleotide sequence ID" value="NZ_RKLQ01000002.1"/>
</dbReference>
<proteinExistence type="predicted"/>
<comment type="caution">
    <text evidence="2">The sequence shown here is derived from an EMBL/GenBank/DDBJ whole genome shotgun (WGS) entry which is preliminary data.</text>
</comment>
<keyword evidence="1" id="KW-1133">Transmembrane helix</keyword>
<gene>
    <name evidence="2" type="ORF">EGD98_09200</name>
</gene>
<dbReference type="InterPro" id="IPR055943">
    <property type="entry name" value="DUF7521"/>
</dbReference>
<sequence>MVLDQFTPLGLAELAVTALTSLVGLYIGYQAYRGLRRHDSPPMRYLSAGLILLFGVTYVIAFTGNALFRLGTVPLWYQGYFRLAVRVIQLAGVGCIAYSLYLTRSDGVVAG</sequence>
<keyword evidence="3" id="KW-1185">Reference proteome</keyword>
<dbReference type="Proteomes" id="UP000783863">
    <property type="component" value="Unassembled WGS sequence"/>
</dbReference>
<keyword evidence="1" id="KW-0812">Transmembrane</keyword>
<evidence type="ECO:0000313" key="3">
    <source>
        <dbReference type="Proteomes" id="UP000783863"/>
    </source>
</evidence>
<name>A0A8J7YI06_9EURY</name>
<evidence type="ECO:0000256" key="1">
    <source>
        <dbReference type="SAM" id="Phobius"/>
    </source>
</evidence>
<protein>
    <submittedName>
        <fullName evidence="2">Uncharacterized protein</fullName>
    </submittedName>
</protein>
<accession>A0A8J7YI06</accession>
<evidence type="ECO:0000313" key="2">
    <source>
        <dbReference type="EMBL" id="MBX0303843.1"/>
    </source>
</evidence>
<dbReference type="Pfam" id="PF24365">
    <property type="entry name" value="DUF7521"/>
    <property type="match status" value="1"/>
</dbReference>
<feature type="transmembrane region" description="Helical" evidence="1">
    <location>
        <begin position="80"/>
        <end position="101"/>
    </location>
</feature>
<feature type="transmembrane region" description="Helical" evidence="1">
    <location>
        <begin position="6"/>
        <end position="29"/>
    </location>
</feature>